<protein>
    <submittedName>
        <fullName evidence="1">Uncharacterized protein</fullName>
    </submittedName>
</protein>
<dbReference type="Proteomes" id="UP000799439">
    <property type="component" value="Unassembled WGS sequence"/>
</dbReference>
<dbReference type="EMBL" id="ML996087">
    <property type="protein sequence ID" value="KAF2151622.1"/>
    <property type="molecule type" value="Genomic_DNA"/>
</dbReference>
<proteinExistence type="predicted"/>
<gene>
    <name evidence="1" type="ORF">K461DRAFT_321822</name>
</gene>
<evidence type="ECO:0000313" key="1">
    <source>
        <dbReference type="EMBL" id="KAF2151622.1"/>
    </source>
</evidence>
<keyword evidence="2" id="KW-1185">Reference proteome</keyword>
<name>A0A9P4J1A7_9PEZI</name>
<comment type="caution">
    <text evidence="1">The sequence shown here is derived from an EMBL/GenBank/DDBJ whole genome shotgun (WGS) entry which is preliminary data.</text>
</comment>
<dbReference type="AlphaFoldDB" id="A0A9P4J1A7"/>
<reference evidence="1" key="1">
    <citation type="journal article" date="2020" name="Stud. Mycol.">
        <title>101 Dothideomycetes genomes: a test case for predicting lifestyles and emergence of pathogens.</title>
        <authorList>
            <person name="Haridas S."/>
            <person name="Albert R."/>
            <person name="Binder M."/>
            <person name="Bloem J."/>
            <person name="Labutti K."/>
            <person name="Salamov A."/>
            <person name="Andreopoulos B."/>
            <person name="Baker S."/>
            <person name="Barry K."/>
            <person name="Bills G."/>
            <person name="Bluhm B."/>
            <person name="Cannon C."/>
            <person name="Castanera R."/>
            <person name="Culley D."/>
            <person name="Daum C."/>
            <person name="Ezra D."/>
            <person name="Gonzalez J."/>
            <person name="Henrissat B."/>
            <person name="Kuo A."/>
            <person name="Liang C."/>
            <person name="Lipzen A."/>
            <person name="Lutzoni F."/>
            <person name="Magnuson J."/>
            <person name="Mondo S."/>
            <person name="Nolan M."/>
            <person name="Ohm R."/>
            <person name="Pangilinan J."/>
            <person name="Park H.-J."/>
            <person name="Ramirez L."/>
            <person name="Alfaro M."/>
            <person name="Sun H."/>
            <person name="Tritt A."/>
            <person name="Yoshinaga Y."/>
            <person name="Zwiers L.-H."/>
            <person name="Turgeon B."/>
            <person name="Goodwin S."/>
            <person name="Spatafora J."/>
            <person name="Crous P."/>
            <person name="Grigoriev I."/>
        </authorList>
    </citation>
    <scope>NUCLEOTIDE SEQUENCE</scope>
    <source>
        <strain evidence="1">CBS 260.36</strain>
    </source>
</reference>
<accession>A0A9P4J1A7</accession>
<evidence type="ECO:0000313" key="2">
    <source>
        <dbReference type="Proteomes" id="UP000799439"/>
    </source>
</evidence>
<sequence>MGFFDNFLPDIANSGTIGGVLDAVGTIASLVPLAEESQGSDQDKLDPALGGLGDIFGLLNTAANVIAALATKRPSTMAWPSSLEDEPTKTADLAGLWTQPSWVRGGYAMPLTMYRDISRFLSEKGFPTHIGDDEDYHDVAEAIGAFAFAENPNPPTKEDLYKFPSFHISDKNNDAVIQGRHIYYAIPDGSAAEDNLWHSHLHLEYRAKKNFLQKQKQLKQSTFSHTDKVGFDAPSWGVTFKILYRSVLIAERAYPIVKDLLEKQHPTWIVYHDQVTGSDQTIKINVPPKTLPATVLDKLTAVVSEAVGKVANSSAVRFGSKNTLADAASGVGNGPDGKPLGEIPQIQYLGAKIIAANTSPDFGSKRPQ</sequence>
<dbReference type="OrthoDB" id="4762798at2759"/>
<organism evidence="1 2">
    <name type="scientific">Myriangium duriaei CBS 260.36</name>
    <dbReference type="NCBI Taxonomy" id="1168546"/>
    <lineage>
        <taxon>Eukaryota</taxon>
        <taxon>Fungi</taxon>
        <taxon>Dikarya</taxon>
        <taxon>Ascomycota</taxon>
        <taxon>Pezizomycotina</taxon>
        <taxon>Dothideomycetes</taxon>
        <taxon>Dothideomycetidae</taxon>
        <taxon>Myriangiales</taxon>
        <taxon>Myriangiaceae</taxon>
        <taxon>Myriangium</taxon>
    </lineage>
</organism>